<feature type="transmembrane region" description="Helical" evidence="4">
    <location>
        <begin position="49"/>
        <end position="73"/>
    </location>
</feature>
<dbReference type="OrthoDB" id="2967263at2759"/>
<name>A0A0L0SU97_ALLM3</name>
<keyword evidence="1" id="KW-0479">Metal-binding</keyword>
<protein>
    <submittedName>
        <fullName evidence="5">Uncharacterized protein</fullName>
    </submittedName>
</protein>
<evidence type="ECO:0000256" key="3">
    <source>
        <dbReference type="ARBA" id="ARBA00022833"/>
    </source>
</evidence>
<keyword evidence="3" id="KW-0862">Zinc</keyword>
<dbReference type="EMBL" id="GG745349">
    <property type="protein sequence ID" value="KNE66097.1"/>
    <property type="molecule type" value="Genomic_DNA"/>
</dbReference>
<dbReference type="Proteomes" id="UP000054350">
    <property type="component" value="Unassembled WGS sequence"/>
</dbReference>
<dbReference type="SUPFAM" id="SSF49899">
    <property type="entry name" value="Concanavalin A-like lectins/glucanases"/>
    <property type="match status" value="1"/>
</dbReference>
<sequence>MHSVTDLLISANLREVLRSSAQAGPFGAVPALVVFWIMWSVLRAVQRIVMIVVATAVKVLGVIVFMLVVVHLAEPFFNGAGGGGPGAADDVSGTPKFQQLYQPVRSYLTTEKFLGTLLACANEDTVLIEPVMGALARCGLHLSRSMLRRTPRLVTTAWRALSPDLFNEHGANHDVVRLSDQDKTVSLMTCPAGIEAWNTTWAFESVRATHGVHTSGRLMFEVELLSDGLFQIGWASQQCHFNLTNGRGVGDDEHSYACGF</sequence>
<keyword evidence="4" id="KW-1133">Transmembrane helix</keyword>
<proteinExistence type="predicted"/>
<evidence type="ECO:0000256" key="4">
    <source>
        <dbReference type="SAM" id="Phobius"/>
    </source>
</evidence>
<evidence type="ECO:0000313" key="5">
    <source>
        <dbReference type="EMBL" id="KNE66097.1"/>
    </source>
</evidence>
<dbReference type="PANTHER" id="PTHR13363:SF5">
    <property type="entry name" value="E3 UBIQUITIN-PROTEIN LIGASE RNF123"/>
    <property type="match status" value="1"/>
</dbReference>
<dbReference type="InterPro" id="IPR045129">
    <property type="entry name" value="RNF123/RKP/RSPRY1"/>
</dbReference>
<reference evidence="6" key="2">
    <citation type="submission" date="2009-11" db="EMBL/GenBank/DDBJ databases">
        <title>The Genome Sequence of Allomyces macrogynus strain ATCC 38327.</title>
        <authorList>
            <consortium name="The Broad Institute Genome Sequencing Platform"/>
            <person name="Russ C."/>
            <person name="Cuomo C."/>
            <person name="Shea T."/>
            <person name="Young S.K."/>
            <person name="Zeng Q."/>
            <person name="Koehrsen M."/>
            <person name="Haas B."/>
            <person name="Borodovsky M."/>
            <person name="Guigo R."/>
            <person name="Alvarado L."/>
            <person name="Berlin A."/>
            <person name="Borenstein D."/>
            <person name="Chen Z."/>
            <person name="Engels R."/>
            <person name="Freedman E."/>
            <person name="Gellesch M."/>
            <person name="Goldberg J."/>
            <person name="Griggs A."/>
            <person name="Gujja S."/>
            <person name="Heiman D."/>
            <person name="Hepburn T."/>
            <person name="Howarth C."/>
            <person name="Jen D."/>
            <person name="Larson L."/>
            <person name="Lewis B."/>
            <person name="Mehta T."/>
            <person name="Park D."/>
            <person name="Pearson M."/>
            <person name="Roberts A."/>
            <person name="Saif S."/>
            <person name="Shenoy N."/>
            <person name="Sisk P."/>
            <person name="Stolte C."/>
            <person name="Sykes S."/>
            <person name="Walk T."/>
            <person name="White J."/>
            <person name="Yandava C."/>
            <person name="Burger G."/>
            <person name="Gray M.W."/>
            <person name="Holland P.W.H."/>
            <person name="King N."/>
            <person name="Lang F.B.F."/>
            <person name="Roger A.J."/>
            <person name="Ruiz-Trillo I."/>
            <person name="Lander E."/>
            <person name="Nusbaum C."/>
        </authorList>
    </citation>
    <scope>NUCLEOTIDE SEQUENCE [LARGE SCALE GENOMIC DNA]</scope>
    <source>
        <strain evidence="6">ATCC 38327</strain>
    </source>
</reference>
<dbReference type="PANTHER" id="PTHR13363">
    <property type="entry name" value="RING FINGER AND SRY DOMAIN-CONTAINING"/>
    <property type="match status" value="1"/>
</dbReference>
<dbReference type="GO" id="GO:0051603">
    <property type="term" value="P:proteolysis involved in protein catabolic process"/>
    <property type="evidence" value="ECO:0007669"/>
    <property type="project" value="TreeGrafter"/>
</dbReference>
<dbReference type="STRING" id="578462.A0A0L0SU97"/>
<keyword evidence="4" id="KW-0812">Transmembrane</keyword>
<dbReference type="GO" id="GO:0004842">
    <property type="term" value="F:ubiquitin-protein transferase activity"/>
    <property type="evidence" value="ECO:0007669"/>
    <property type="project" value="InterPro"/>
</dbReference>
<dbReference type="InterPro" id="IPR013320">
    <property type="entry name" value="ConA-like_dom_sf"/>
</dbReference>
<dbReference type="GO" id="GO:0008270">
    <property type="term" value="F:zinc ion binding"/>
    <property type="evidence" value="ECO:0007669"/>
    <property type="project" value="UniProtKB-KW"/>
</dbReference>
<dbReference type="VEuPathDB" id="FungiDB:AMAG_19339"/>
<evidence type="ECO:0000313" key="6">
    <source>
        <dbReference type="Proteomes" id="UP000054350"/>
    </source>
</evidence>
<evidence type="ECO:0000256" key="1">
    <source>
        <dbReference type="ARBA" id="ARBA00022723"/>
    </source>
</evidence>
<gene>
    <name evidence="5" type="ORF">AMAG_19339</name>
</gene>
<dbReference type="AlphaFoldDB" id="A0A0L0SU97"/>
<evidence type="ECO:0000256" key="2">
    <source>
        <dbReference type="ARBA" id="ARBA00022771"/>
    </source>
</evidence>
<keyword evidence="2" id="KW-0863">Zinc-finger</keyword>
<reference evidence="5 6" key="1">
    <citation type="submission" date="2009-11" db="EMBL/GenBank/DDBJ databases">
        <title>Annotation of Allomyces macrogynus ATCC 38327.</title>
        <authorList>
            <consortium name="The Broad Institute Genome Sequencing Platform"/>
            <person name="Russ C."/>
            <person name="Cuomo C."/>
            <person name="Burger G."/>
            <person name="Gray M.W."/>
            <person name="Holland P.W.H."/>
            <person name="King N."/>
            <person name="Lang F.B.F."/>
            <person name="Roger A.J."/>
            <person name="Ruiz-Trillo I."/>
            <person name="Young S.K."/>
            <person name="Zeng Q."/>
            <person name="Gargeya S."/>
            <person name="Fitzgerald M."/>
            <person name="Haas B."/>
            <person name="Abouelleil A."/>
            <person name="Alvarado L."/>
            <person name="Arachchi H.M."/>
            <person name="Berlin A."/>
            <person name="Chapman S.B."/>
            <person name="Gearin G."/>
            <person name="Goldberg J."/>
            <person name="Griggs A."/>
            <person name="Gujja S."/>
            <person name="Hansen M."/>
            <person name="Heiman D."/>
            <person name="Howarth C."/>
            <person name="Larimer J."/>
            <person name="Lui A."/>
            <person name="MacDonald P.J.P."/>
            <person name="McCowen C."/>
            <person name="Montmayeur A."/>
            <person name="Murphy C."/>
            <person name="Neiman D."/>
            <person name="Pearson M."/>
            <person name="Priest M."/>
            <person name="Roberts A."/>
            <person name="Saif S."/>
            <person name="Shea T."/>
            <person name="Sisk P."/>
            <person name="Stolte C."/>
            <person name="Sykes S."/>
            <person name="Wortman J."/>
            <person name="Nusbaum C."/>
            <person name="Birren B."/>
        </authorList>
    </citation>
    <scope>NUCLEOTIDE SEQUENCE [LARGE SCALE GENOMIC DNA]</scope>
    <source>
        <strain evidence="5 6">ATCC 38327</strain>
    </source>
</reference>
<feature type="transmembrane region" description="Helical" evidence="4">
    <location>
        <begin position="23"/>
        <end position="42"/>
    </location>
</feature>
<accession>A0A0L0SU97</accession>
<dbReference type="Gene3D" id="2.60.120.920">
    <property type="match status" value="1"/>
</dbReference>
<keyword evidence="4" id="KW-0472">Membrane</keyword>
<dbReference type="InterPro" id="IPR043136">
    <property type="entry name" value="B30.2/SPRY_sf"/>
</dbReference>
<organism evidence="5 6">
    <name type="scientific">Allomyces macrogynus (strain ATCC 38327)</name>
    <name type="common">Allomyces javanicus var. macrogynus</name>
    <dbReference type="NCBI Taxonomy" id="578462"/>
    <lineage>
        <taxon>Eukaryota</taxon>
        <taxon>Fungi</taxon>
        <taxon>Fungi incertae sedis</taxon>
        <taxon>Blastocladiomycota</taxon>
        <taxon>Blastocladiomycetes</taxon>
        <taxon>Blastocladiales</taxon>
        <taxon>Blastocladiaceae</taxon>
        <taxon>Allomyces</taxon>
    </lineage>
</organism>
<keyword evidence="6" id="KW-1185">Reference proteome</keyword>
<dbReference type="GO" id="GO:0005737">
    <property type="term" value="C:cytoplasm"/>
    <property type="evidence" value="ECO:0007669"/>
    <property type="project" value="TreeGrafter"/>
</dbReference>